<proteinExistence type="predicted"/>
<accession>A0A137PG45</accession>
<dbReference type="AlphaFoldDB" id="A0A137PG45"/>
<organism evidence="1 2">
    <name type="scientific">Conidiobolus coronatus (strain ATCC 28846 / CBS 209.66 / NRRL 28638)</name>
    <name type="common">Delacroixia coronata</name>
    <dbReference type="NCBI Taxonomy" id="796925"/>
    <lineage>
        <taxon>Eukaryota</taxon>
        <taxon>Fungi</taxon>
        <taxon>Fungi incertae sedis</taxon>
        <taxon>Zoopagomycota</taxon>
        <taxon>Entomophthoromycotina</taxon>
        <taxon>Entomophthoromycetes</taxon>
        <taxon>Entomophthorales</taxon>
        <taxon>Ancylistaceae</taxon>
        <taxon>Conidiobolus</taxon>
    </lineage>
</organism>
<gene>
    <name evidence="1" type="ORF">CONCODRAFT_3036</name>
</gene>
<protein>
    <submittedName>
        <fullName evidence="1">Uncharacterized protein</fullName>
    </submittedName>
</protein>
<dbReference type="Proteomes" id="UP000070444">
    <property type="component" value="Unassembled WGS sequence"/>
</dbReference>
<evidence type="ECO:0000313" key="1">
    <source>
        <dbReference type="EMBL" id="KXN73964.1"/>
    </source>
</evidence>
<keyword evidence="2" id="KW-1185">Reference proteome</keyword>
<sequence length="267" mass="30335">MICVDNASLYSDHSANSKRNSIDIYSIRSQTRLINPARLSIATLSNSVLSADGVNIIKSNSCPTSPTITIFSHSNLQSHRNSVIIDSEQLYACDDNLPKLGLKDRLFRYTTLSTKIPHRYQNLSHGSMNSYRSTQCLINQRRFQPPSPLSTTAFLFDRNNFHSIQHSGLNLDEEDQIKKLEVILAKIQNISSRSSLSEQRFISRGMYTKPYSFENRQPLKPQYVITKSNSANVQRKDKKELEGLMDGLIRGDKMTMATQKFIPRTSI</sequence>
<reference evidence="1 2" key="1">
    <citation type="journal article" date="2015" name="Genome Biol. Evol.">
        <title>Phylogenomic analyses indicate that early fungi evolved digesting cell walls of algal ancestors of land plants.</title>
        <authorList>
            <person name="Chang Y."/>
            <person name="Wang S."/>
            <person name="Sekimoto S."/>
            <person name="Aerts A.L."/>
            <person name="Choi C."/>
            <person name="Clum A."/>
            <person name="LaButti K.M."/>
            <person name="Lindquist E.A."/>
            <person name="Yee Ngan C."/>
            <person name="Ohm R.A."/>
            <person name="Salamov A.A."/>
            <person name="Grigoriev I.V."/>
            <person name="Spatafora J.W."/>
            <person name="Berbee M.L."/>
        </authorList>
    </citation>
    <scope>NUCLEOTIDE SEQUENCE [LARGE SCALE GENOMIC DNA]</scope>
    <source>
        <strain evidence="1 2">NRRL 28638</strain>
    </source>
</reference>
<dbReference type="EMBL" id="KQ964429">
    <property type="protein sequence ID" value="KXN73964.1"/>
    <property type="molecule type" value="Genomic_DNA"/>
</dbReference>
<evidence type="ECO:0000313" key="2">
    <source>
        <dbReference type="Proteomes" id="UP000070444"/>
    </source>
</evidence>
<name>A0A137PG45_CONC2</name>